<dbReference type="AlphaFoldDB" id="A0A561VY83"/>
<evidence type="ECO:0000256" key="2">
    <source>
        <dbReference type="SAM" id="MobiDB-lite"/>
    </source>
</evidence>
<keyword evidence="5" id="KW-1185">Reference proteome</keyword>
<dbReference type="PROSITE" id="PS51898">
    <property type="entry name" value="TYR_RECOMBINASE"/>
    <property type="match status" value="1"/>
</dbReference>
<dbReference type="Pfam" id="PF00589">
    <property type="entry name" value="Phage_integrase"/>
    <property type="match status" value="1"/>
</dbReference>
<accession>A0A561VY83</accession>
<dbReference type="InterPro" id="IPR002104">
    <property type="entry name" value="Integrase_catalytic"/>
</dbReference>
<dbReference type="SUPFAM" id="SSF56349">
    <property type="entry name" value="DNA breaking-rejoining enzymes"/>
    <property type="match status" value="1"/>
</dbReference>
<reference evidence="4 5" key="1">
    <citation type="submission" date="2019-06" db="EMBL/GenBank/DDBJ databases">
        <title>Sequencing the genomes of 1000 actinobacteria strains.</title>
        <authorList>
            <person name="Klenk H.-P."/>
        </authorList>
    </citation>
    <scope>NUCLEOTIDE SEQUENCE [LARGE SCALE GENOMIC DNA]</scope>
    <source>
        <strain evidence="4 5">DSM 45885</strain>
    </source>
</reference>
<dbReference type="Gene3D" id="1.10.443.10">
    <property type="entry name" value="Intergrase catalytic core"/>
    <property type="match status" value="1"/>
</dbReference>
<feature type="region of interest" description="Disordered" evidence="2">
    <location>
        <begin position="1"/>
        <end position="49"/>
    </location>
</feature>
<name>A0A561VY83_9ACTN</name>
<organism evidence="4 5">
    <name type="scientific">Micromonospora taraxaci</name>
    <dbReference type="NCBI Taxonomy" id="1316803"/>
    <lineage>
        <taxon>Bacteria</taxon>
        <taxon>Bacillati</taxon>
        <taxon>Actinomycetota</taxon>
        <taxon>Actinomycetes</taxon>
        <taxon>Micromonosporales</taxon>
        <taxon>Micromonosporaceae</taxon>
        <taxon>Micromonospora</taxon>
    </lineage>
</organism>
<evidence type="ECO:0000313" key="5">
    <source>
        <dbReference type="Proteomes" id="UP000317685"/>
    </source>
</evidence>
<proteinExistence type="predicted"/>
<dbReference type="Proteomes" id="UP000317685">
    <property type="component" value="Unassembled WGS sequence"/>
</dbReference>
<dbReference type="GO" id="GO:0006310">
    <property type="term" value="P:DNA recombination"/>
    <property type="evidence" value="ECO:0007669"/>
    <property type="project" value="UniProtKB-KW"/>
</dbReference>
<evidence type="ECO:0000256" key="1">
    <source>
        <dbReference type="ARBA" id="ARBA00023172"/>
    </source>
</evidence>
<gene>
    <name evidence="4" type="ORF">FHU34_111915</name>
</gene>
<evidence type="ECO:0000313" key="4">
    <source>
        <dbReference type="EMBL" id="TWG16576.1"/>
    </source>
</evidence>
<sequence>MPLRRPATSEARSQRHPNLPHAELQQLRDRPISASPCDKGIRLPPVGRGSRVLPTAQQVHDLARLLPARLAATVYLAAGCGLRLGEILGMEVDDIDFDVREVHVRGQLKVLKGRQPFLGPVKTSTSARTRRAA</sequence>
<evidence type="ECO:0000259" key="3">
    <source>
        <dbReference type="PROSITE" id="PS51898"/>
    </source>
</evidence>
<keyword evidence="1" id="KW-0233">DNA recombination</keyword>
<dbReference type="EMBL" id="VIWZ01000001">
    <property type="protein sequence ID" value="TWG16576.1"/>
    <property type="molecule type" value="Genomic_DNA"/>
</dbReference>
<dbReference type="InterPro" id="IPR011010">
    <property type="entry name" value="DNA_brk_join_enz"/>
</dbReference>
<dbReference type="InterPro" id="IPR013762">
    <property type="entry name" value="Integrase-like_cat_sf"/>
</dbReference>
<feature type="domain" description="Tyr recombinase" evidence="3">
    <location>
        <begin position="52"/>
        <end position="133"/>
    </location>
</feature>
<comment type="caution">
    <text evidence="4">The sequence shown here is derived from an EMBL/GenBank/DDBJ whole genome shotgun (WGS) entry which is preliminary data.</text>
</comment>
<protein>
    <submittedName>
        <fullName evidence="4">Phage integrase family protein</fullName>
    </submittedName>
</protein>
<dbReference type="GO" id="GO:0003677">
    <property type="term" value="F:DNA binding"/>
    <property type="evidence" value="ECO:0007669"/>
    <property type="project" value="InterPro"/>
</dbReference>
<dbReference type="GO" id="GO:0015074">
    <property type="term" value="P:DNA integration"/>
    <property type="evidence" value="ECO:0007669"/>
    <property type="project" value="InterPro"/>
</dbReference>